<dbReference type="PROSITE" id="PS01332">
    <property type="entry name" value="HTH_RRF2_1"/>
    <property type="match status" value="1"/>
</dbReference>
<dbReference type="PANTHER" id="PTHR33221">
    <property type="entry name" value="WINGED HELIX-TURN-HELIX TRANSCRIPTIONAL REGULATOR, RRF2 FAMILY"/>
    <property type="match status" value="1"/>
</dbReference>
<dbReference type="InterPro" id="IPR036390">
    <property type="entry name" value="WH_DNA-bd_sf"/>
</dbReference>
<name>A0A087PLV1_9PROT</name>
<dbReference type="PATRIC" id="fig|178901.10.peg.2297"/>
<proteinExistence type="predicted"/>
<organism evidence="1 2">
    <name type="scientific">Acetobacter malorum</name>
    <dbReference type="NCBI Taxonomy" id="178901"/>
    <lineage>
        <taxon>Bacteria</taxon>
        <taxon>Pseudomonadati</taxon>
        <taxon>Pseudomonadota</taxon>
        <taxon>Alphaproteobacteria</taxon>
        <taxon>Acetobacterales</taxon>
        <taxon>Acetobacteraceae</taxon>
        <taxon>Acetobacter</taxon>
    </lineage>
</organism>
<dbReference type="Gene3D" id="1.10.10.10">
    <property type="entry name" value="Winged helix-like DNA-binding domain superfamily/Winged helix DNA-binding domain"/>
    <property type="match status" value="1"/>
</dbReference>
<dbReference type="PANTHER" id="PTHR33221:SF13">
    <property type="entry name" value="TRANSCRIPTIONAL REGULATOR-RELATED"/>
    <property type="match status" value="1"/>
</dbReference>
<evidence type="ECO:0000313" key="2">
    <source>
        <dbReference type="Proteomes" id="UP000077349"/>
    </source>
</evidence>
<dbReference type="SUPFAM" id="SSF46785">
    <property type="entry name" value="Winged helix' DNA-binding domain"/>
    <property type="match status" value="1"/>
</dbReference>
<comment type="caution">
    <text evidence="1">The sequence shown here is derived from an EMBL/GenBank/DDBJ whole genome shotgun (WGS) entry which is preliminary data.</text>
</comment>
<dbReference type="GO" id="GO:0005829">
    <property type="term" value="C:cytosol"/>
    <property type="evidence" value="ECO:0007669"/>
    <property type="project" value="TreeGrafter"/>
</dbReference>
<dbReference type="GO" id="GO:0003700">
    <property type="term" value="F:DNA-binding transcription factor activity"/>
    <property type="evidence" value="ECO:0007669"/>
    <property type="project" value="TreeGrafter"/>
</dbReference>
<dbReference type="InterPro" id="IPR000944">
    <property type="entry name" value="Tscrpt_reg_Rrf2"/>
</dbReference>
<dbReference type="PROSITE" id="PS51197">
    <property type="entry name" value="HTH_RRF2_2"/>
    <property type="match status" value="1"/>
</dbReference>
<dbReference type="InterPro" id="IPR036388">
    <property type="entry name" value="WH-like_DNA-bd_sf"/>
</dbReference>
<dbReference type="NCBIfam" id="TIGR00738">
    <property type="entry name" value="rrf2_super"/>
    <property type="match status" value="1"/>
</dbReference>
<dbReference type="EMBL" id="LVHD01000018">
    <property type="protein sequence ID" value="OAG76487.1"/>
    <property type="molecule type" value="Genomic_DNA"/>
</dbReference>
<dbReference type="Pfam" id="PF02082">
    <property type="entry name" value="Rrf2"/>
    <property type="match status" value="1"/>
</dbReference>
<dbReference type="InterPro" id="IPR030489">
    <property type="entry name" value="TR_Rrf2-type_CS"/>
</dbReference>
<gene>
    <name evidence="1" type="ORF">Amal_02261</name>
</gene>
<evidence type="ECO:0000313" key="1">
    <source>
        <dbReference type="EMBL" id="OAG76487.1"/>
    </source>
</evidence>
<dbReference type="eggNOG" id="COG1959">
    <property type="taxonomic scope" value="Bacteria"/>
</dbReference>
<dbReference type="STRING" id="178901.AmDm5_2356"/>
<dbReference type="AlphaFoldDB" id="A0A087PLV1"/>
<protein>
    <submittedName>
        <fullName evidence="1">Putative transcriptional regulator of NADH dehydrogenase, Rrf2 family</fullName>
    </submittedName>
</protein>
<sequence length="180" mass="19990">MSLYGASTEYVLHSLLWLVDNPEPVSSLDLAELQNIPAAFVAKLLPRLEKAGLLAASEGMKGGYTLARPADEISVLTVVDAVESEKSLFNCQEIRGRCALFGQQPPQWATQGVCGIHAVMLRAEQAMRRELAQTSLADLAQSVRDKAPPPFFREAHSWFDERIQTRRTSKVRQRRRSGTP</sequence>
<accession>A0A087PLV1</accession>
<dbReference type="Proteomes" id="UP000077349">
    <property type="component" value="Unassembled WGS sequence"/>
</dbReference>
<reference evidence="1 2" key="1">
    <citation type="submission" date="2016-03" db="EMBL/GenBank/DDBJ databases">
        <title>Draft genome sequence of Acetobacter malorum CECT 7742, a strain isolated from strawberry vinegar.</title>
        <authorList>
            <person name="Sainz F."/>
            <person name="Mas A."/>
            <person name="Torija M.J."/>
        </authorList>
    </citation>
    <scope>NUCLEOTIDE SEQUENCE [LARGE SCALE GENOMIC DNA]</scope>
    <source>
        <strain evidence="1 2">CECT 7742</strain>
    </source>
</reference>